<gene>
    <name evidence="1" type="ORF">D9758_017628</name>
</gene>
<dbReference type="EMBL" id="JAACJM010000169">
    <property type="protein sequence ID" value="KAF5341279.1"/>
    <property type="molecule type" value="Genomic_DNA"/>
</dbReference>
<reference evidence="1 2" key="1">
    <citation type="journal article" date="2020" name="ISME J.">
        <title>Uncovering the hidden diversity of litter-decomposition mechanisms in mushroom-forming fungi.</title>
        <authorList>
            <person name="Floudas D."/>
            <person name="Bentzer J."/>
            <person name="Ahren D."/>
            <person name="Johansson T."/>
            <person name="Persson P."/>
            <person name="Tunlid A."/>
        </authorList>
    </citation>
    <scope>NUCLEOTIDE SEQUENCE [LARGE SCALE GENOMIC DNA]</scope>
    <source>
        <strain evidence="1 2">CBS 291.85</strain>
    </source>
</reference>
<protein>
    <submittedName>
        <fullName evidence="1">Uncharacterized protein</fullName>
    </submittedName>
</protein>
<dbReference type="AlphaFoldDB" id="A0A8H5FLK3"/>
<sequence length="88" mass="9870">MRSLCSPAPPLLLTPHHLGFGYTYTSIFYSLYSMPLGVIEAAFPETAKPIARYGACNSERDRTVGTREFERLGKTHTWPKDTSFHGYG</sequence>
<keyword evidence="2" id="KW-1185">Reference proteome</keyword>
<evidence type="ECO:0000313" key="2">
    <source>
        <dbReference type="Proteomes" id="UP000559256"/>
    </source>
</evidence>
<name>A0A8H5FLK3_9AGAR</name>
<comment type="caution">
    <text evidence="1">The sequence shown here is derived from an EMBL/GenBank/DDBJ whole genome shotgun (WGS) entry which is preliminary data.</text>
</comment>
<dbReference type="Proteomes" id="UP000559256">
    <property type="component" value="Unassembled WGS sequence"/>
</dbReference>
<evidence type="ECO:0000313" key="1">
    <source>
        <dbReference type="EMBL" id="KAF5341279.1"/>
    </source>
</evidence>
<accession>A0A8H5FLK3</accession>
<organism evidence="1 2">
    <name type="scientific">Tetrapyrgos nigripes</name>
    <dbReference type="NCBI Taxonomy" id="182062"/>
    <lineage>
        <taxon>Eukaryota</taxon>
        <taxon>Fungi</taxon>
        <taxon>Dikarya</taxon>
        <taxon>Basidiomycota</taxon>
        <taxon>Agaricomycotina</taxon>
        <taxon>Agaricomycetes</taxon>
        <taxon>Agaricomycetidae</taxon>
        <taxon>Agaricales</taxon>
        <taxon>Marasmiineae</taxon>
        <taxon>Marasmiaceae</taxon>
        <taxon>Tetrapyrgos</taxon>
    </lineage>
</organism>
<proteinExistence type="predicted"/>